<evidence type="ECO:0000313" key="2">
    <source>
        <dbReference type="EMBL" id="KAI0516574.1"/>
    </source>
</evidence>
<protein>
    <submittedName>
        <fullName evidence="2">Uncharacterized protein</fullName>
    </submittedName>
</protein>
<evidence type="ECO:0000313" key="3">
    <source>
        <dbReference type="Proteomes" id="UP000829196"/>
    </source>
</evidence>
<comment type="caution">
    <text evidence="2">The sequence shown here is derived from an EMBL/GenBank/DDBJ whole genome shotgun (WGS) entry which is preliminary data.</text>
</comment>
<name>A0A8T3BMC3_DENNO</name>
<proteinExistence type="predicted"/>
<feature type="compositionally biased region" description="Low complexity" evidence="1">
    <location>
        <begin position="34"/>
        <end position="46"/>
    </location>
</feature>
<evidence type="ECO:0000256" key="1">
    <source>
        <dbReference type="SAM" id="MobiDB-lite"/>
    </source>
</evidence>
<dbReference type="AlphaFoldDB" id="A0A8T3BMC3"/>
<dbReference type="EMBL" id="JAGYWB010000007">
    <property type="protein sequence ID" value="KAI0516574.1"/>
    <property type="molecule type" value="Genomic_DNA"/>
</dbReference>
<keyword evidence="3" id="KW-1185">Reference proteome</keyword>
<dbReference type="SMR" id="A0A8T3BMC3"/>
<dbReference type="Proteomes" id="UP000829196">
    <property type="component" value="Unassembled WGS sequence"/>
</dbReference>
<feature type="region of interest" description="Disordered" evidence="1">
    <location>
        <begin position="18"/>
        <end position="60"/>
    </location>
</feature>
<gene>
    <name evidence="2" type="ORF">KFK09_009251</name>
</gene>
<reference evidence="2" key="1">
    <citation type="journal article" date="2022" name="Front. Genet.">
        <title>Chromosome-Scale Assembly of the Dendrobium nobile Genome Provides Insights Into the Molecular Mechanism of the Biosynthesis of the Medicinal Active Ingredient of Dendrobium.</title>
        <authorList>
            <person name="Xu Q."/>
            <person name="Niu S.-C."/>
            <person name="Li K.-L."/>
            <person name="Zheng P.-J."/>
            <person name="Zhang X.-J."/>
            <person name="Jia Y."/>
            <person name="Liu Y."/>
            <person name="Niu Y.-X."/>
            <person name="Yu L.-H."/>
            <person name="Chen D.-F."/>
            <person name="Zhang G.-Q."/>
        </authorList>
    </citation>
    <scope>NUCLEOTIDE SEQUENCE</scope>
    <source>
        <tissue evidence="2">Leaf</tissue>
    </source>
</reference>
<accession>A0A8T3BMC3</accession>
<organism evidence="2 3">
    <name type="scientific">Dendrobium nobile</name>
    <name type="common">Orchid</name>
    <dbReference type="NCBI Taxonomy" id="94219"/>
    <lineage>
        <taxon>Eukaryota</taxon>
        <taxon>Viridiplantae</taxon>
        <taxon>Streptophyta</taxon>
        <taxon>Embryophyta</taxon>
        <taxon>Tracheophyta</taxon>
        <taxon>Spermatophyta</taxon>
        <taxon>Magnoliopsida</taxon>
        <taxon>Liliopsida</taxon>
        <taxon>Asparagales</taxon>
        <taxon>Orchidaceae</taxon>
        <taxon>Epidendroideae</taxon>
        <taxon>Malaxideae</taxon>
        <taxon>Dendrobiinae</taxon>
        <taxon>Dendrobium</taxon>
    </lineage>
</organism>
<dbReference type="OrthoDB" id="421038at2759"/>
<sequence>MKPITRKMYSYRSAYFPQKPKGSGLTPSQFSPVPDSSLSFSPYSSPDEIPTNAPEAVGVPTPGCLSEVAPAPGEVEESNGGLWCVAKLTVPTEKLQEAIKYAC</sequence>